<dbReference type="Proteomes" id="UP001299970">
    <property type="component" value="Unassembled WGS sequence"/>
</dbReference>
<evidence type="ECO:0000259" key="5">
    <source>
        <dbReference type="Pfam" id="PF00296"/>
    </source>
</evidence>
<dbReference type="EMBL" id="JAKXMK010000056">
    <property type="protein sequence ID" value="MCH6172083.1"/>
    <property type="molecule type" value="Genomic_DNA"/>
</dbReference>
<protein>
    <submittedName>
        <fullName evidence="6">LLM class flavin-dependent oxidoreductase</fullName>
    </submittedName>
</protein>
<evidence type="ECO:0000313" key="7">
    <source>
        <dbReference type="Proteomes" id="UP001299970"/>
    </source>
</evidence>
<feature type="domain" description="Luciferase-like" evidence="5">
    <location>
        <begin position="1"/>
        <end position="325"/>
    </location>
</feature>
<organism evidence="6 7">
    <name type="scientific">Pseudonocardia alaniniphila</name>
    <dbReference type="NCBI Taxonomy" id="75291"/>
    <lineage>
        <taxon>Bacteria</taxon>
        <taxon>Bacillati</taxon>
        <taxon>Actinomycetota</taxon>
        <taxon>Actinomycetes</taxon>
        <taxon>Pseudonocardiales</taxon>
        <taxon>Pseudonocardiaceae</taxon>
        <taxon>Pseudonocardia</taxon>
    </lineage>
</organism>
<dbReference type="PANTHER" id="PTHR30137">
    <property type="entry name" value="LUCIFERASE-LIKE MONOOXYGENASE"/>
    <property type="match status" value="1"/>
</dbReference>
<dbReference type="InterPro" id="IPR036661">
    <property type="entry name" value="Luciferase-like_sf"/>
</dbReference>
<dbReference type="PANTHER" id="PTHR30137:SF16">
    <property type="entry name" value="BLL0895 PROTEIN"/>
    <property type="match status" value="1"/>
</dbReference>
<comment type="caution">
    <text evidence="6">The sequence shown here is derived from an EMBL/GenBank/DDBJ whole genome shotgun (WGS) entry which is preliminary data.</text>
</comment>
<dbReference type="SUPFAM" id="SSF51679">
    <property type="entry name" value="Bacterial luciferase-like"/>
    <property type="match status" value="1"/>
</dbReference>
<evidence type="ECO:0000256" key="1">
    <source>
        <dbReference type="ARBA" id="ARBA00010426"/>
    </source>
</evidence>
<keyword evidence="2" id="KW-0285">Flavoprotein</keyword>
<comment type="similarity">
    <text evidence="1">Belongs to the bacterial luciferase oxidoreductase family.</text>
</comment>
<accession>A0ABS9TU37</accession>
<evidence type="ECO:0000256" key="3">
    <source>
        <dbReference type="ARBA" id="ARBA00023002"/>
    </source>
</evidence>
<dbReference type="InterPro" id="IPR011251">
    <property type="entry name" value="Luciferase-like_dom"/>
</dbReference>
<keyword evidence="3" id="KW-0560">Oxidoreductase</keyword>
<keyword evidence="4" id="KW-0503">Monooxygenase</keyword>
<gene>
    <name evidence="6" type="ORF">MMF94_40925</name>
</gene>
<dbReference type="RefSeq" id="WP_241042890.1">
    <property type="nucleotide sequence ID" value="NZ_BAAAJF010000028.1"/>
</dbReference>
<proteinExistence type="inferred from homology"/>
<sequence>MRLGYFAMPMHPRGREWAETLREDREAVVLADRLGFHDAFIGEHLTDRHENITNSLIFLATLVPETDRIKLATGTTNLSHQHPALVAVHSAMFDHLSGGRLILGVSPGALPSDAEVLGILGEDRNQLFGEAIEIILRMWELDPPYDIDLPGNRFTVTTATTYDDELGVGIVGRPLQQPRPEIVGTVVAPFSKGVIAMGARDFHPLSANFLLPQWVATHWPNYVQGKESAGAPAASEDWRIARTVFVAEDAAVAERYGRADADSPYRFYYGKMLAKMRALGRLALFKHDNDEPDDAVTLDRVLDDLVIAGTPDSVAEQVLAFREQTGDFGELVYAGLDWVDPDLAKLSMELMATKVMPQVNAAIRSSGAGA</sequence>
<name>A0ABS9TU37_9PSEU</name>
<dbReference type="Gene3D" id="3.20.20.30">
    <property type="entry name" value="Luciferase-like domain"/>
    <property type="match status" value="1"/>
</dbReference>
<keyword evidence="7" id="KW-1185">Reference proteome</keyword>
<reference evidence="6 7" key="1">
    <citation type="submission" date="2022-03" db="EMBL/GenBank/DDBJ databases">
        <title>Pseudonocardia alaer sp. nov., a novel actinomycete isolated from reed forest soil.</title>
        <authorList>
            <person name="Wang L."/>
        </authorList>
    </citation>
    <scope>NUCLEOTIDE SEQUENCE [LARGE SCALE GENOMIC DNA]</scope>
    <source>
        <strain evidence="6 7">Y-16303</strain>
    </source>
</reference>
<evidence type="ECO:0000256" key="2">
    <source>
        <dbReference type="ARBA" id="ARBA00022630"/>
    </source>
</evidence>
<dbReference type="Pfam" id="PF00296">
    <property type="entry name" value="Bac_luciferase"/>
    <property type="match status" value="1"/>
</dbReference>
<evidence type="ECO:0000256" key="4">
    <source>
        <dbReference type="ARBA" id="ARBA00023033"/>
    </source>
</evidence>
<evidence type="ECO:0000313" key="6">
    <source>
        <dbReference type="EMBL" id="MCH6172083.1"/>
    </source>
</evidence>
<dbReference type="InterPro" id="IPR050766">
    <property type="entry name" value="Bact_Lucif_Oxidored"/>
</dbReference>